<reference evidence="1 2" key="1">
    <citation type="submission" date="2016-04" db="EMBL/GenBank/DDBJ databases">
        <title>Genome analyses suggest a sexual origin of heterokaryosis in a supposedly ancient asexual fungus.</title>
        <authorList>
            <person name="Ropars J."/>
            <person name="Sedzielewska K."/>
            <person name="Noel J."/>
            <person name="Charron P."/>
            <person name="Farinelli L."/>
            <person name="Marton T."/>
            <person name="Kruger M."/>
            <person name="Pelin A."/>
            <person name="Brachmann A."/>
            <person name="Corradi N."/>
        </authorList>
    </citation>
    <scope>NUCLEOTIDE SEQUENCE [LARGE SCALE GENOMIC DNA]</scope>
    <source>
        <strain evidence="1 2">C2</strain>
    </source>
</reference>
<dbReference type="Proteomes" id="UP000233469">
    <property type="component" value="Unassembled WGS sequence"/>
</dbReference>
<reference evidence="1 2" key="2">
    <citation type="submission" date="2017-10" db="EMBL/GenBank/DDBJ databases">
        <title>Extensive intraspecific genome diversity in a model arbuscular mycorrhizal fungus.</title>
        <authorList>
            <person name="Chen E.C.H."/>
            <person name="Morin E."/>
            <person name="Baudet D."/>
            <person name="Noel J."/>
            <person name="Ndikumana S."/>
            <person name="Charron P."/>
            <person name="St-Onge C."/>
            <person name="Giorgi J."/>
            <person name="Grigoriev I.V."/>
            <person name="Roux C."/>
            <person name="Martin F.M."/>
            <person name="Corradi N."/>
        </authorList>
    </citation>
    <scope>NUCLEOTIDE SEQUENCE [LARGE SCALE GENOMIC DNA]</scope>
    <source>
        <strain evidence="1 2">C2</strain>
    </source>
</reference>
<dbReference type="VEuPathDB" id="FungiDB:RhiirA1_412275"/>
<name>A0A2N1N8G5_9GLOM</name>
<dbReference type="AlphaFoldDB" id="A0A2N1N8G5"/>
<sequence>MAEKILGHIIWLLEKSQKVDSALLDLDKGRKIKRVKSSSNLTEKSDTVDIS</sequence>
<evidence type="ECO:0000313" key="1">
    <source>
        <dbReference type="EMBL" id="PKK70139.1"/>
    </source>
</evidence>
<proteinExistence type="predicted"/>
<gene>
    <name evidence="1" type="ORF">RhiirC2_747130</name>
</gene>
<comment type="caution">
    <text evidence="1">The sequence shown here is derived from an EMBL/GenBank/DDBJ whole genome shotgun (WGS) entry which is preliminary data.</text>
</comment>
<protein>
    <submittedName>
        <fullName evidence="1">Uncharacterized protein</fullName>
    </submittedName>
</protein>
<dbReference type="EMBL" id="LLXL01000651">
    <property type="protein sequence ID" value="PKK70139.1"/>
    <property type="molecule type" value="Genomic_DNA"/>
</dbReference>
<accession>A0A2N1N8G5</accession>
<evidence type="ECO:0000313" key="2">
    <source>
        <dbReference type="Proteomes" id="UP000233469"/>
    </source>
</evidence>
<organism evidence="1 2">
    <name type="scientific">Rhizophagus irregularis</name>
    <dbReference type="NCBI Taxonomy" id="588596"/>
    <lineage>
        <taxon>Eukaryota</taxon>
        <taxon>Fungi</taxon>
        <taxon>Fungi incertae sedis</taxon>
        <taxon>Mucoromycota</taxon>
        <taxon>Glomeromycotina</taxon>
        <taxon>Glomeromycetes</taxon>
        <taxon>Glomerales</taxon>
        <taxon>Glomeraceae</taxon>
        <taxon>Rhizophagus</taxon>
    </lineage>
</organism>